<dbReference type="InterPro" id="IPR057699">
    <property type="entry name" value="DUF7939"/>
</dbReference>
<dbReference type="Proteomes" id="UP000738517">
    <property type="component" value="Unassembled WGS sequence"/>
</dbReference>
<evidence type="ECO:0000259" key="3">
    <source>
        <dbReference type="Pfam" id="PF25607"/>
    </source>
</evidence>
<organism evidence="4 5">
    <name type="scientific">Photobacterium alginatilyticum</name>
    <dbReference type="NCBI Taxonomy" id="1775171"/>
    <lineage>
        <taxon>Bacteria</taxon>
        <taxon>Pseudomonadati</taxon>
        <taxon>Pseudomonadota</taxon>
        <taxon>Gammaproteobacteria</taxon>
        <taxon>Vibrionales</taxon>
        <taxon>Vibrionaceae</taxon>
        <taxon>Photobacterium</taxon>
    </lineage>
</organism>
<evidence type="ECO:0000256" key="2">
    <source>
        <dbReference type="SAM" id="SignalP"/>
    </source>
</evidence>
<proteinExistence type="predicted"/>
<evidence type="ECO:0000313" key="4">
    <source>
        <dbReference type="EMBL" id="NBI54294.1"/>
    </source>
</evidence>
<keyword evidence="5" id="KW-1185">Reference proteome</keyword>
<feature type="domain" description="DUF7939" evidence="3">
    <location>
        <begin position="478"/>
        <end position="542"/>
    </location>
</feature>
<dbReference type="InterPro" id="IPR025738">
    <property type="entry name" value="BatD"/>
</dbReference>
<dbReference type="PANTHER" id="PTHR40940:SF1">
    <property type="entry name" value="PROTEIN BATD"/>
    <property type="match status" value="1"/>
</dbReference>
<sequence>MKMMKNYTLRSGYNRRILQFLWRLLTIAALTQASIVSAAQAVATVSKNIVAVNEVFQLTISIDDNVNTSALDLSPLEEHFSYGRPNVSSGTTMINGSVTRSTEWRVALAAKEIGDFTIPSFRIGATTTEPITITSLKSSNTNDQGTAQPDITVDQDIDKNQLYVGESIRYTVRIRIGEQMSKATLIAPSGDGLDVKQIGDDRQAEPVLNGRRYLVITRDYQITATKPGTILLRGAEFRGNVVKSGRGFGSTLRIPVEKQTDNLELTIKDKPASYQGLWLPTQDLQLEQQWQPDNLEVRVGDPLTRTITLRIKNAEQSSMPNLALQYPDKVKVYNEKPVYSTVNGYTVMTLKQVILPRERGELELPPLSINWWNTETSQQETSQVDGLAITVLPGDNINNSLNLPLRSEPSSAAPIAKETGAGNIQVVNDSGYWPWLTALFAALWLITTALWLKARAASRQIVAAVAMKQPVMNVAPLAGMKQAVKDNSPIKVQAYYRQWSQNNPDNPQQEQLRQAVHAMMTAHFSKQPEKWDSAKLLQLIQSIGLSEKTATKNSTTTSALAPLVPEK</sequence>
<accession>A0ABW9YKD3</accession>
<feature type="chain" id="PRO_5046167558" evidence="2">
    <location>
        <begin position="39"/>
        <end position="567"/>
    </location>
</feature>
<reference evidence="4 5" key="1">
    <citation type="journal article" date="2017" name="Int. J. Syst. Evol. Microbiol.">
        <title>Photobacterium alginatilyticum sp. nov., a marine bacterium isolated from bottom seawater.</title>
        <authorList>
            <person name="Wang X."/>
            <person name="Wang Y."/>
            <person name="Yang X."/>
            <person name="Sun H."/>
            <person name="Li B."/>
            <person name="Zhang X.H."/>
        </authorList>
    </citation>
    <scope>NUCLEOTIDE SEQUENCE [LARGE SCALE GENOMIC DNA]</scope>
    <source>
        <strain evidence="4 5">P03D4</strain>
    </source>
</reference>
<dbReference type="EMBL" id="RSEJ01000018">
    <property type="protein sequence ID" value="NBI54294.1"/>
    <property type="molecule type" value="Genomic_DNA"/>
</dbReference>
<dbReference type="RefSeq" id="WP_160654008.1">
    <property type="nucleotide sequence ID" value="NZ_RSEJ01000018.1"/>
</dbReference>
<evidence type="ECO:0000256" key="1">
    <source>
        <dbReference type="SAM" id="Phobius"/>
    </source>
</evidence>
<dbReference type="Pfam" id="PF13584">
    <property type="entry name" value="BatD"/>
    <property type="match status" value="2"/>
</dbReference>
<keyword evidence="1" id="KW-1133">Transmembrane helix</keyword>
<dbReference type="Pfam" id="PF25607">
    <property type="entry name" value="DUF7939"/>
    <property type="match status" value="1"/>
</dbReference>
<feature type="signal peptide" evidence="2">
    <location>
        <begin position="1"/>
        <end position="38"/>
    </location>
</feature>
<protein>
    <submittedName>
        <fullName evidence="4">Protein BatD</fullName>
    </submittedName>
</protein>
<keyword evidence="1" id="KW-0472">Membrane</keyword>
<keyword evidence="1" id="KW-0812">Transmembrane</keyword>
<comment type="caution">
    <text evidence="4">The sequence shown here is derived from an EMBL/GenBank/DDBJ whole genome shotgun (WGS) entry which is preliminary data.</text>
</comment>
<name>A0ABW9YKD3_9GAMM</name>
<feature type="transmembrane region" description="Helical" evidence="1">
    <location>
        <begin position="432"/>
        <end position="452"/>
    </location>
</feature>
<gene>
    <name evidence="4" type="ORF">EIZ48_17260</name>
</gene>
<keyword evidence="2" id="KW-0732">Signal</keyword>
<dbReference type="PANTHER" id="PTHR40940">
    <property type="entry name" value="PROTEIN BATD-RELATED"/>
    <property type="match status" value="1"/>
</dbReference>
<evidence type="ECO:0000313" key="5">
    <source>
        <dbReference type="Proteomes" id="UP000738517"/>
    </source>
</evidence>